<protein>
    <submittedName>
        <fullName evidence="2">Uncharacterized protein</fullName>
    </submittedName>
</protein>
<sequence length="427" mass="47189">MPLAMHDSYSARSGSLPDPYPYSASSSSLPGYKKQQTMRASTPSAGFGAKAAFKSTSNRNKYYGRMAPKETYPVARHQLPDSERPDIAESKDRMARLQNRDGRSETMTGMTFARAMGFDETVHQPKGQDRDIVKPPLLDYEPYDWRGADGKRRKNLGFAMDKTGRDTGKRFYGTAWRGCAALIPTNMTATPTSYGDQKPWVKKEKGGRVTGGGPKSLASTALISTAPARGTLDSMRMGLVNIPTSKSSVSAKLGPGHYPFHVAKNKVKARGGILNDASVPLSTFVGTSRKDREGDKGDVFQAAAFSEKDEQERVQREKRKKRGEKVSCCGGVHYEVNKGEIDPFAIYTNIEPVASTRFLKVTEKDDEFHAVLKEAKLHGETEEDLEFRDAAWKGARKSAAQRDLWSRLESSDLLLEENDEDLAVLDI</sequence>
<gene>
    <name evidence="2" type="ORF">TeGR_g14520</name>
</gene>
<evidence type="ECO:0000256" key="1">
    <source>
        <dbReference type="SAM" id="MobiDB-lite"/>
    </source>
</evidence>
<evidence type="ECO:0000313" key="3">
    <source>
        <dbReference type="Proteomes" id="UP001165060"/>
    </source>
</evidence>
<feature type="region of interest" description="Disordered" evidence="1">
    <location>
        <begin position="191"/>
        <end position="215"/>
    </location>
</feature>
<feature type="compositionally biased region" description="Low complexity" evidence="1">
    <location>
        <begin position="15"/>
        <end position="30"/>
    </location>
</feature>
<dbReference type="Proteomes" id="UP001165060">
    <property type="component" value="Unassembled WGS sequence"/>
</dbReference>
<feature type="compositionally biased region" description="Polar residues" evidence="1">
    <location>
        <begin position="34"/>
        <end position="44"/>
    </location>
</feature>
<keyword evidence="3" id="KW-1185">Reference proteome</keyword>
<organism evidence="2 3">
    <name type="scientific">Tetraparma gracilis</name>
    <dbReference type="NCBI Taxonomy" id="2962635"/>
    <lineage>
        <taxon>Eukaryota</taxon>
        <taxon>Sar</taxon>
        <taxon>Stramenopiles</taxon>
        <taxon>Ochrophyta</taxon>
        <taxon>Bolidophyceae</taxon>
        <taxon>Parmales</taxon>
        <taxon>Triparmaceae</taxon>
        <taxon>Tetraparma</taxon>
    </lineage>
</organism>
<proteinExistence type="predicted"/>
<feature type="region of interest" description="Disordered" evidence="1">
    <location>
        <begin position="1"/>
        <end position="47"/>
    </location>
</feature>
<dbReference type="EMBL" id="BRYB01002803">
    <property type="protein sequence ID" value="GMI25699.1"/>
    <property type="molecule type" value="Genomic_DNA"/>
</dbReference>
<name>A0ABQ6MGW1_9STRA</name>
<evidence type="ECO:0000313" key="2">
    <source>
        <dbReference type="EMBL" id="GMI25699.1"/>
    </source>
</evidence>
<comment type="caution">
    <text evidence="2">The sequence shown here is derived from an EMBL/GenBank/DDBJ whole genome shotgun (WGS) entry which is preliminary data.</text>
</comment>
<accession>A0ABQ6MGW1</accession>
<reference evidence="2 3" key="1">
    <citation type="journal article" date="2023" name="Commun. Biol.">
        <title>Genome analysis of Parmales, the sister group of diatoms, reveals the evolutionary specialization of diatoms from phago-mixotrophs to photoautotrophs.</title>
        <authorList>
            <person name="Ban H."/>
            <person name="Sato S."/>
            <person name="Yoshikawa S."/>
            <person name="Yamada K."/>
            <person name="Nakamura Y."/>
            <person name="Ichinomiya M."/>
            <person name="Sato N."/>
            <person name="Blanc-Mathieu R."/>
            <person name="Endo H."/>
            <person name="Kuwata A."/>
            <person name="Ogata H."/>
        </authorList>
    </citation>
    <scope>NUCLEOTIDE SEQUENCE [LARGE SCALE GENOMIC DNA]</scope>
</reference>